<feature type="binding site" evidence="2">
    <location>
        <position position="147"/>
    </location>
    <ligand>
        <name>Mn(2+)</name>
        <dbReference type="ChEBI" id="CHEBI:29035"/>
        <label>2</label>
    </ligand>
</feature>
<dbReference type="PANTHER" id="PTHR11014:SF63">
    <property type="entry name" value="METALLOPEPTIDASE, PUTATIVE (AFU_ORTHOLOGUE AFUA_6G09600)-RELATED"/>
    <property type="match status" value="1"/>
</dbReference>
<dbReference type="InterPro" id="IPR036264">
    <property type="entry name" value="Bact_exopeptidase_dim_dom"/>
</dbReference>
<feature type="binding site" evidence="2">
    <location>
        <position position="145"/>
    </location>
    <ligand>
        <name>Mn(2+)</name>
        <dbReference type="ChEBI" id="CHEBI:29035"/>
        <label>2</label>
    </ligand>
</feature>
<dbReference type="Gene3D" id="3.30.70.360">
    <property type="match status" value="1"/>
</dbReference>
<reference evidence="5" key="1">
    <citation type="submission" date="2009-06" db="EMBL/GenBank/DDBJ databases">
        <title>Complete sequence of chromosome 2 of Variovorax paradoxus S110.</title>
        <authorList>
            <consortium name="US DOE Joint Genome Institute"/>
            <person name="Lucas S."/>
            <person name="Copeland A."/>
            <person name="Lapidus A."/>
            <person name="Glavina del Rio T."/>
            <person name="Tice H."/>
            <person name="Bruce D."/>
            <person name="Goodwin L."/>
            <person name="Pitluck S."/>
            <person name="Chertkov O."/>
            <person name="Brettin T."/>
            <person name="Detter J.C."/>
            <person name="Han C."/>
            <person name="Larimer F."/>
            <person name="Land M."/>
            <person name="Hauser L."/>
            <person name="Kyrpides N."/>
            <person name="Ovchinnikova G."/>
            <person name="Orwin P."/>
            <person name="Leadbetter J.R."/>
            <person name="Spain J.C."/>
            <person name="Han J.I."/>
        </authorList>
    </citation>
    <scope>NUCLEOTIDE SEQUENCE</scope>
    <source>
        <strain evidence="5">S110</strain>
    </source>
</reference>
<proteinExistence type="predicted"/>
<evidence type="ECO:0000256" key="1">
    <source>
        <dbReference type="ARBA" id="ARBA00022801"/>
    </source>
</evidence>
<dbReference type="NCBIfam" id="TIGR01891">
    <property type="entry name" value="amidohydrolases"/>
    <property type="match status" value="1"/>
</dbReference>
<feature type="binding site" evidence="2">
    <location>
        <position position="181"/>
    </location>
    <ligand>
        <name>Mn(2+)</name>
        <dbReference type="ChEBI" id="CHEBI:29035"/>
        <label>2</label>
    </ligand>
</feature>
<protein>
    <submittedName>
        <fullName evidence="5">Amidohydrolase</fullName>
        <ecNumber evidence="5">3.5.1.14</ecNumber>
    </submittedName>
</protein>
<dbReference type="Pfam" id="PF01546">
    <property type="entry name" value="Peptidase_M20"/>
    <property type="match status" value="1"/>
</dbReference>
<feature type="signal peptide" evidence="3">
    <location>
        <begin position="1"/>
        <end position="26"/>
    </location>
</feature>
<feature type="domain" description="Peptidase M20 dimerisation" evidence="4">
    <location>
        <begin position="238"/>
        <end position="332"/>
    </location>
</feature>
<evidence type="ECO:0000313" key="5">
    <source>
        <dbReference type="EMBL" id="ACS22469.1"/>
    </source>
</evidence>
<dbReference type="GO" id="GO:0046872">
    <property type="term" value="F:metal ion binding"/>
    <property type="evidence" value="ECO:0007669"/>
    <property type="project" value="UniProtKB-KW"/>
</dbReference>
<dbReference type="GO" id="GO:0004046">
    <property type="term" value="F:aminoacylase activity"/>
    <property type="evidence" value="ECO:0007669"/>
    <property type="project" value="UniProtKB-EC"/>
</dbReference>
<keyword evidence="1 5" id="KW-0378">Hydrolase</keyword>
<dbReference type="GO" id="GO:0050118">
    <property type="term" value="F:N-acetyldiaminopimelate deacetylase activity"/>
    <property type="evidence" value="ECO:0007669"/>
    <property type="project" value="UniProtKB-ARBA"/>
</dbReference>
<name>C5D0C5_VARPS</name>
<organism evidence="5">
    <name type="scientific">Variovorax paradoxus (strain S110)</name>
    <dbReference type="NCBI Taxonomy" id="543728"/>
    <lineage>
        <taxon>Bacteria</taxon>
        <taxon>Pseudomonadati</taxon>
        <taxon>Pseudomonadota</taxon>
        <taxon>Betaproteobacteria</taxon>
        <taxon>Burkholderiales</taxon>
        <taxon>Comamonadaceae</taxon>
        <taxon>Variovorax</taxon>
    </lineage>
</organism>
<comment type="cofactor">
    <cofactor evidence="2">
        <name>Mn(2+)</name>
        <dbReference type="ChEBI" id="CHEBI:29035"/>
    </cofactor>
    <text evidence="2">The Mn(2+) ion enhances activity.</text>
</comment>
<dbReference type="HOGENOM" id="CLU_023257_0_1_4"/>
<dbReference type="Gene3D" id="3.40.630.10">
    <property type="entry name" value="Zn peptidases"/>
    <property type="match status" value="1"/>
</dbReference>
<dbReference type="eggNOG" id="COG1473">
    <property type="taxonomic scope" value="Bacteria"/>
</dbReference>
<keyword evidence="2" id="KW-0464">Manganese</keyword>
<dbReference type="STRING" id="543728.Vapar_5885"/>
<accession>C5D0C5</accession>
<dbReference type="PIRSF" id="PIRSF005962">
    <property type="entry name" value="Pept_M20D_amidohydro"/>
    <property type="match status" value="1"/>
</dbReference>
<sequence precursor="true">MTRPIHPLLALLTSAALSVASLEAKASTTSPVPLHLTTVEQRSAGLQPRLVEWRRDFHRHPELSGQEERTARKVAEHLRSLGLEVTTGVGGHGVVGLLKGALPGKVVALRADMDALPVVEETDLPFASRVVADYMGKPTPVMHACGHDGHTAILMGVAELLSQMRSQLKGTVKFIFQPAEEGIPDSTGAREGASWGAKAMIEQGVLQNPRVDAIFGLHINPGLPSGSIGYRSGPLMAGADEIHIHVEGKQAHGASPWNGVDPIVVSSQIILGLQTIVSRQLNISQEPAVISIGAIAGGNRSNIVPESVKLLGTLRTFDEPMRNDAKQRIARTANLIAESAGARAKVNFGPLNYSVTTNDASLTEASLPVLNQMTGNRVSVIPKRSASEDFSEYQRLVPGMFFLLGAMPEGKSLETVAPNHSPKFDFNEDAMAVGVRSLSALAIDYLNRH</sequence>
<dbReference type="EMBL" id="CP001636">
    <property type="protein sequence ID" value="ACS22469.1"/>
    <property type="molecule type" value="Genomic_DNA"/>
</dbReference>
<dbReference type="InterPro" id="IPR017439">
    <property type="entry name" value="Amidohydrolase"/>
</dbReference>
<evidence type="ECO:0000256" key="2">
    <source>
        <dbReference type="PIRSR" id="PIRSR005962-1"/>
    </source>
</evidence>
<dbReference type="FunFam" id="3.30.70.360:FF:000001">
    <property type="entry name" value="N-acetyldiaminopimelate deacetylase"/>
    <property type="match status" value="1"/>
</dbReference>
<keyword evidence="3" id="KW-0732">Signal</keyword>
<feature type="binding site" evidence="2">
    <location>
        <position position="420"/>
    </location>
    <ligand>
        <name>Mn(2+)</name>
        <dbReference type="ChEBI" id="CHEBI:29035"/>
        <label>2</label>
    </ligand>
</feature>
<dbReference type="SUPFAM" id="SSF55031">
    <property type="entry name" value="Bacterial exopeptidase dimerisation domain"/>
    <property type="match status" value="1"/>
</dbReference>
<dbReference type="AlphaFoldDB" id="C5D0C5"/>
<feature type="binding site" evidence="2">
    <location>
        <position position="218"/>
    </location>
    <ligand>
        <name>Mn(2+)</name>
        <dbReference type="ChEBI" id="CHEBI:29035"/>
        <label>2</label>
    </ligand>
</feature>
<dbReference type="GO" id="GO:0019877">
    <property type="term" value="P:diaminopimelate biosynthetic process"/>
    <property type="evidence" value="ECO:0007669"/>
    <property type="project" value="UniProtKB-ARBA"/>
</dbReference>
<dbReference type="KEGG" id="vap:Vapar_5885"/>
<evidence type="ECO:0000256" key="3">
    <source>
        <dbReference type="SAM" id="SignalP"/>
    </source>
</evidence>
<gene>
    <name evidence="5" type="ordered locus">Vapar_5885</name>
</gene>
<keyword evidence="2" id="KW-0479">Metal-binding</keyword>
<dbReference type="PANTHER" id="PTHR11014">
    <property type="entry name" value="PEPTIDASE M20 FAMILY MEMBER"/>
    <property type="match status" value="1"/>
</dbReference>
<dbReference type="EC" id="3.5.1.14" evidence="5"/>
<feature type="chain" id="PRO_5002948346" evidence="3">
    <location>
        <begin position="27"/>
        <end position="449"/>
    </location>
</feature>
<dbReference type="SUPFAM" id="SSF53187">
    <property type="entry name" value="Zn-dependent exopeptidases"/>
    <property type="match status" value="1"/>
</dbReference>
<dbReference type="OrthoDB" id="8875216at2"/>
<dbReference type="InterPro" id="IPR011650">
    <property type="entry name" value="Peptidase_M20_dimer"/>
</dbReference>
<dbReference type="InterPro" id="IPR002933">
    <property type="entry name" value="Peptidase_M20"/>
</dbReference>
<evidence type="ECO:0000259" key="4">
    <source>
        <dbReference type="Pfam" id="PF07687"/>
    </source>
</evidence>
<dbReference type="Pfam" id="PF07687">
    <property type="entry name" value="M20_dimer"/>
    <property type="match status" value="1"/>
</dbReference>